<protein>
    <submittedName>
        <fullName evidence="2">Uncharacterized protein</fullName>
    </submittedName>
</protein>
<gene>
    <name evidence="2" type="ORF">ABII15_16120</name>
</gene>
<keyword evidence="1" id="KW-1133">Transmembrane helix</keyword>
<accession>A0AAU8IT71</accession>
<sequence>MGETTVRYGAYRTDPLWAVAGICLSALVVCSGLALFGMMEFDERCMQGITKGVGALGHVRQQAFPPATVCEFAGGDVTSVGGRWPLAALLWLAMAGFVGCLLVALVAECFEPAPGRDHIVPMSRAAKLRRTGTAFFVTGTVFAGFYALVGWRLLAGPSSACSMGADWGSQAPQTLDPGFLPPQATCRYTSGITKQLNPDWMASLAVELAVPALLAGLGFALAWWRWWQERRAAKAPLLSAPHGA</sequence>
<organism evidence="2">
    <name type="scientific">Streptomyces tabacisoli</name>
    <dbReference type="NCBI Taxonomy" id="3156398"/>
    <lineage>
        <taxon>Bacteria</taxon>
        <taxon>Bacillati</taxon>
        <taxon>Actinomycetota</taxon>
        <taxon>Actinomycetes</taxon>
        <taxon>Kitasatosporales</taxon>
        <taxon>Streptomycetaceae</taxon>
        <taxon>Streptomyces</taxon>
    </lineage>
</organism>
<dbReference type="KEGG" id="stac:ABII15_16120"/>
<feature type="transmembrane region" description="Helical" evidence="1">
    <location>
        <begin position="200"/>
        <end position="224"/>
    </location>
</feature>
<feature type="transmembrane region" description="Helical" evidence="1">
    <location>
        <begin position="131"/>
        <end position="149"/>
    </location>
</feature>
<dbReference type="EMBL" id="CP159534">
    <property type="protein sequence ID" value="XCJ71401.1"/>
    <property type="molecule type" value="Genomic_DNA"/>
</dbReference>
<keyword evidence="1" id="KW-0812">Transmembrane</keyword>
<dbReference type="RefSeq" id="WP_353943014.1">
    <property type="nucleotide sequence ID" value="NZ_CP159534.1"/>
</dbReference>
<keyword evidence="1" id="KW-0472">Membrane</keyword>
<dbReference type="AlphaFoldDB" id="A0AAU8IT71"/>
<feature type="transmembrane region" description="Helical" evidence="1">
    <location>
        <begin position="16"/>
        <end position="36"/>
    </location>
</feature>
<name>A0AAU8IT71_9ACTN</name>
<proteinExistence type="predicted"/>
<evidence type="ECO:0000313" key="2">
    <source>
        <dbReference type="EMBL" id="XCJ71401.1"/>
    </source>
</evidence>
<evidence type="ECO:0000256" key="1">
    <source>
        <dbReference type="SAM" id="Phobius"/>
    </source>
</evidence>
<reference evidence="2" key="1">
    <citation type="submission" date="2024-06" db="EMBL/GenBank/DDBJ databases">
        <title>Streptomyces sp. strain HUAS MG91 genome sequences.</title>
        <authorList>
            <person name="Mo P."/>
        </authorList>
    </citation>
    <scope>NUCLEOTIDE SEQUENCE</scope>
    <source>
        <strain evidence="2">HUAS MG91</strain>
    </source>
</reference>
<feature type="transmembrane region" description="Helical" evidence="1">
    <location>
        <begin position="88"/>
        <end position="110"/>
    </location>
</feature>